<accession>A0A438H419</accession>
<dbReference type="Proteomes" id="UP000288805">
    <property type="component" value="Unassembled WGS sequence"/>
</dbReference>
<evidence type="ECO:0000256" key="1">
    <source>
        <dbReference type="SAM" id="Phobius"/>
    </source>
</evidence>
<organism evidence="2 3">
    <name type="scientific">Vitis vinifera</name>
    <name type="common">Grape</name>
    <dbReference type="NCBI Taxonomy" id="29760"/>
    <lineage>
        <taxon>Eukaryota</taxon>
        <taxon>Viridiplantae</taxon>
        <taxon>Streptophyta</taxon>
        <taxon>Embryophyta</taxon>
        <taxon>Tracheophyta</taxon>
        <taxon>Spermatophyta</taxon>
        <taxon>Magnoliopsida</taxon>
        <taxon>eudicotyledons</taxon>
        <taxon>Gunneridae</taxon>
        <taxon>Pentapetalae</taxon>
        <taxon>rosids</taxon>
        <taxon>Vitales</taxon>
        <taxon>Vitaceae</taxon>
        <taxon>Viteae</taxon>
        <taxon>Vitis</taxon>
    </lineage>
</organism>
<keyword evidence="1" id="KW-0472">Membrane</keyword>
<dbReference type="AlphaFoldDB" id="A0A438H419"/>
<feature type="transmembrane region" description="Helical" evidence="1">
    <location>
        <begin position="25"/>
        <end position="44"/>
    </location>
</feature>
<sequence length="173" mass="18738">MDFSHCWIAYALVHWTALGYKGAPLAASISLWLSTIMLAVYVKYAKRFGDTWKGFSPESLSHIPSNLKLALPSAAMVCLEYWAFEILVLLAGVNTGAIAFMIAYGLSAAARQSGPSPARHGSDSQEITNCLALAVVLLLALCHNIWASFFGDSTVIIKDYAYMAPLLVASIVY</sequence>
<comment type="caution">
    <text evidence="2">The sequence shown here is derived from an EMBL/GenBank/DDBJ whole genome shotgun (WGS) entry which is preliminary data.</text>
</comment>
<name>A0A438H419_VITVI</name>
<dbReference type="PANTHER" id="PTHR11206">
    <property type="entry name" value="MULTIDRUG RESISTANCE PROTEIN"/>
    <property type="match status" value="1"/>
</dbReference>
<protein>
    <submittedName>
        <fullName evidence="2">Protein detoxification 19</fullName>
    </submittedName>
</protein>
<keyword evidence="1" id="KW-0812">Transmembrane</keyword>
<evidence type="ECO:0000313" key="2">
    <source>
        <dbReference type="EMBL" id="RVW79320.1"/>
    </source>
</evidence>
<reference evidence="2 3" key="1">
    <citation type="journal article" date="2018" name="PLoS Genet.">
        <title>Population sequencing reveals clonal diversity and ancestral inbreeding in the grapevine cultivar Chardonnay.</title>
        <authorList>
            <person name="Roach M.J."/>
            <person name="Johnson D.L."/>
            <person name="Bohlmann J."/>
            <person name="van Vuuren H.J."/>
            <person name="Jones S.J."/>
            <person name="Pretorius I.S."/>
            <person name="Schmidt S.A."/>
            <person name="Borneman A.R."/>
        </authorList>
    </citation>
    <scope>NUCLEOTIDE SEQUENCE [LARGE SCALE GENOMIC DNA]</scope>
    <source>
        <strain evidence="3">cv. Chardonnay</strain>
        <tissue evidence="2">Leaf</tissue>
    </source>
</reference>
<feature type="transmembrane region" description="Helical" evidence="1">
    <location>
        <begin position="89"/>
        <end position="109"/>
    </location>
</feature>
<feature type="transmembrane region" description="Helical" evidence="1">
    <location>
        <begin position="130"/>
        <end position="149"/>
    </location>
</feature>
<proteinExistence type="predicted"/>
<dbReference type="EMBL" id="QGNW01000282">
    <property type="protein sequence ID" value="RVW79320.1"/>
    <property type="molecule type" value="Genomic_DNA"/>
</dbReference>
<evidence type="ECO:0000313" key="3">
    <source>
        <dbReference type="Proteomes" id="UP000288805"/>
    </source>
</evidence>
<keyword evidence="1" id="KW-1133">Transmembrane helix</keyword>
<gene>
    <name evidence="2" type="primary">DTX19_3</name>
    <name evidence="2" type="ORF">CK203_040876</name>
</gene>